<dbReference type="AlphaFoldDB" id="A0A7G1KYQ8"/>
<dbReference type="Pfam" id="PF11205">
    <property type="entry name" value="DUF2987"/>
    <property type="match status" value="1"/>
</dbReference>
<name>A0A7G1KYQ8_AERHY</name>
<organism evidence="2">
    <name type="scientific">Aeromonas hydrophila</name>
    <dbReference type="NCBI Taxonomy" id="644"/>
    <lineage>
        <taxon>Bacteria</taxon>
        <taxon>Pseudomonadati</taxon>
        <taxon>Pseudomonadota</taxon>
        <taxon>Gammaproteobacteria</taxon>
        <taxon>Aeromonadales</taxon>
        <taxon>Aeromonadaceae</taxon>
        <taxon>Aeromonas</taxon>
    </lineage>
</organism>
<feature type="signal peptide" evidence="1">
    <location>
        <begin position="1"/>
        <end position="20"/>
    </location>
</feature>
<dbReference type="EMBL" id="LC570769">
    <property type="protein sequence ID" value="BCK60485.1"/>
    <property type="molecule type" value="Genomic_DNA"/>
</dbReference>
<keyword evidence="1" id="KW-0732">Signal</keyword>
<protein>
    <recommendedName>
        <fullName evidence="3">DUF2987 domain-containing protein</fullName>
    </recommendedName>
</protein>
<feature type="chain" id="PRO_5028903705" description="DUF2987 domain-containing protein" evidence="1">
    <location>
        <begin position="21"/>
        <end position="225"/>
    </location>
</feature>
<proteinExistence type="predicted"/>
<accession>A0A7G1KYQ8</accession>
<reference evidence="2" key="1">
    <citation type="submission" date="2020-07" db="EMBL/GenBank/DDBJ databases">
        <title>Aeromonas blaVEB-3.</title>
        <authorList>
            <person name="Sugiyama M."/>
            <person name="Asai T."/>
        </authorList>
    </citation>
    <scope>NUCLEOTIDE SEQUENCE</scope>
    <source>
        <strain evidence="2">K36</strain>
    </source>
</reference>
<evidence type="ECO:0000313" key="2">
    <source>
        <dbReference type="EMBL" id="BCK60485.1"/>
    </source>
</evidence>
<sequence length="225" mass="24977">MNNRYGMAATLLMAPMLAVAQPSLELQYGTFYSQMKTFAKGEFGHARLGFYLTDQQNGRRCLLTSARVSTLDRDVAAEVTVDSELRLPYDDDLNLDKATVVVGLTEPHEACDLSVQVMADVPPPADRRWELKVSELTGRQHDMQSLLEKLAGMVGKYFLPEMTGVRVSLVQPSGTAYLIDGARQLPLPWQEGQLLLSNALLAEFAEGKLKLQGEILRLTPWLHKG</sequence>
<dbReference type="InterPro" id="IPR021370">
    <property type="entry name" value="DUF2987"/>
</dbReference>
<evidence type="ECO:0000256" key="1">
    <source>
        <dbReference type="SAM" id="SignalP"/>
    </source>
</evidence>
<evidence type="ECO:0008006" key="3">
    <source>
        <dbReference type="Google" id="ProtNLM"/>
    </source>
</evidence>